<gene>
    <name evidence="8" type="ORF">PhaeoP66_02083</name>
    <name evidence="9" type="ORF">PhaeoP88_01330</name>
</gene>
<name>A0A135IID1_9RHOB</name>
<dbReference type="CDD" id="cd17574">
    <property type="entry name" value="REC_OmpR"/>
    <property type="match status" value="1"/>
</dbReference>
<dbReference type="PANTHER" id="PTHR44591">
    <property type="entry name" value="STRESS RESPONSE REGULATOR PROTEIN 1"/>
    <property type="match status" value="1"/>
</dbReference>
<keyword evidence="11" id="KW-1185">Reference proteome</keyword>
<dbReference type="PANTHER" id="PTHR44591:SF3">
    <property type="entry name" value="RESPONSE REGULATORY DOMAIN-CONTAINING PROTEIN"/>
    <property type="match status" value="1"/>
</dbReference>
<evidence type="ECO:0000313" key="10">
    <source>
        <dbReference type="Proteomes" id="UP000236447"/>
    </source>
</evidence>
<reference evidence="9 10" key="1">
    <citation type="journal article" date="2017" name="Front. Microbiol.">
        <title>Phaeobacter piscinae sp. nov., a species of the Roseobacter group and potential aquaculture probiont.</title>
        <authorList>
            <person name="Sonnenschein E.C."/>
            <person name="Phippen C.B.W."/>
            <person name="Nielsen K.F."/>
            <person name="Mateiu R.V."/>
            <person name="Melchiorsen J."/>
            <person name="Gram L."/>
            <person name="Overmann J."/>
            <person name="Freese H.M."/>
        </authorList>
    </citation>
    <scope>NUCLEOTIDE SEQUENCE [LARGE SCALE GENOMIC DNA]</scope>
    <source>
        <strain evidence="9 10">P88</strain>
    </source>
</reference>
<dbReference type="InterPro" id="IPR050595">
    <property type="entry name" value="Bact_response_regulator"/>
</dbReference>
<organism evidence="9 10">
    <name type="scientific">Phaeobacter inhibens</name>
    <dbReference type="NCBI Taxonomy" id="221822"/>
    <lineage>
        <taxon>Bacteria</taxon>
        <taxon>Pseudomonadati</taxon>
        <taxon>Pseudomonadota</taxon>
        <taxon>Alphaproteobacteria</taxon>
        <taxon>Rhodobacterales</taxon>
        <taxon>Roseobacteraceae</taxon>
        <taxon>Phaeobacter</taxon>
    </lineage>
</organism>
<keyword evidence="1 6" id="KW-0597">Phosphoprotein</keyword>
<dbReference type="Pfam" id="PF00072">
    <property type="entry name" value="Response_reg"/>
    <property type="match status" value="1"/>
</dbReference>
<dbReference type="Proteomes" id="UP000236536">
    <property type="component" value="Chromosome"/>
</dbReference>
<evidence type="ECO:0000256" key="2">
    <source>
        <dbReference type="ARBA" id="ARBA00023012"/>
    </source>
</evidence>
<dbReference type="GO" id="GO:0000160">
    <property type="term" value="P:phosphorelay signal transduction system"/>
    <property type="evidence" value="ECO:0007669"/>
    <property type="project" value="UniProtKB-KW"/>
</dbReference>
<evidence type="ECO:0000256" key="1">
    <source>
        <dbReference type="ARBA" id="ARBA00022553"/>
    </source>
</evidence>
<feature type="domain" description="Response regulatory" evidence="7">
    <location>
        <begin position="4"/>
        <end position="120"/>
    </location>
</feature>
<accession>A0A135IID1</accession>
<dbReference type="SUPFAM" id="SSF52172">
    <property type="entry name" value="CheY-like"/>
    <property type="match status" value="1"/>
</dbReference>
<dbReference type="SMART" id="SM00448">
    <property type="entry name" value="REC"/>
    <property type="match status" value="1"/>
</dbReference>
<feature type="modified residue" description="4-aspartylphosphate" evidence="6">
    <location>
        <position position="53"/>
    </location>
</feature>
<dbReference type="InterPro" id="IPR011006">
    <property type="entry name" value="CheY-like_superfamily"/>
</dbReference>
<evidence type="ECO:0000313" key="8">
    <source>
        <dbReference type="EMBL" id="AUQ94858.1"/>
    </source>
</evidence>
<dbReference type="GO" id="GO:0003677">
    <property type="term" value="F:DNA binding"/>
    <property type="evidence" value="ECO:0007669"/>
    <property type="project" value="UniProtKB-KW"/>
</dbReference>
<dbReference type="EMBL" id="CP010705">
    <property type="protein sequence ID" value="AUQ94858.1"/>
    <property type="molecule type" value="Genomic_DNA"/>
</dbReference>
<evidence type="ECO:0000313" key="11">
    <source>
        <dbReference type="Proteomes" id="UP000236536"/>
    </source>
</evidence>
<dbReference type="InterPro" id="IPR001789">
    <property type="entry name" value="Sig_transdc_resp-reg_receiver"/>
</dbReference>
<dbReference type="FunFam" id="3.40.50.2300:FF:000001">
    <property type="entry name" value="DNA-binding response regulator PhoB"/>
    <property type="match status" value="1"/>
</dbReference>
<dbReference type="EMBL" id="CP010725">
    <property type="protein sequence ID" value="AUQ98711.1"/>
    <property type="molecule type" value="Genomic_DNA"/>
</dbReference>
<keyword evidence="3" id="KW-0805">Transcription regulation</keyword>
<evidence type="ECO:0000313" key="9">
    <source>
        <dbReference type="EMBL" id="AUQ98711.1"/>
    </source>
</evidence>
<dbReference type="GeneID" id="57288090"/>
<evidence type="ECO:0000256" key="5">
    <source>
        <dbReference type="ARBA" id="ARBA00023163"/>
    </source>
</evidence>
<evidence type="ECO:0000256" key="6">
    <source>
        <dbReference type="PROSITE-ProRule" id="PRU00169"/>
    </source>
</evidence>
<keyword evidence="4" id="KW-0238">DNA-binding</keyword>
<reference evidence="10 11" key="2">
    <citation type="journal article" date="2017" name="Genome Biol. Evol.">
        <title>Trajectories and Drivers of Genome Evolution in Surface-Associated Marine Phaeobacter.</title>
        <authorList>
            <person name="Freese H.M."/>
            <person name="Sikorski J."/>
            <person name="Bunk B."/>
            <person name="Scheuner C."/>
            <person name="Meier-Kolthoff J.P."/>
            <person name="Sproer C."/>
            <person name="Gram L."/>
            <person name="Overmann J."/>
        </authorList>
    </citation>
    <scope>NUCLEOTIDE SEQUENCE [LARGE SCALE GENOMIC DNA]</scope>
    <source>
        <strain evidence="8 11">P66</strain>
        <strain evidence="9 10">P88</strain>
    </source>
</reference>
<keyword evidence="5" id="KW-0804">Transcription</keyword>
<reference evidence="8 11" key="3">
    <citation type="journal article" date="2017" name="Int. J. Syst. Evol. Microbiol.">
        <title>Adaptation of Surface-Associated Bacteria to the Open Ocean: A Genomically Distinct Subpopulation of Phaeobacter gallaeciensis Colonizes Pacific Mesozooplankton.</title>
        <authorList>
            <person name="Freese H.M."/>
            <person name="Methner A."/>
            <person name="Overmann J."/>
        </authorList>
    </citation>
    <scope>NUCLEOTIDE SEQUENCE [LARGE SCALE GENOMIC DNA]</scope>
    <source>
        <strain evidence="8 11">P66</strain>
    </source>
</reference>
<evidence type="ECO:0000256" key="4">
    <source>
        <dbReference type="ARBA" id="ARBA00023125"/>
    </source>
</evidence>
<protein>
    <submittedName>
        <fullName evidence="9">Two-component system response regulator</fullName>
    </submittedName>
</protein>
<dbReference type="RefSeq" id="WP_014874395.1">
    <property type="nucleotide sequence ID" value="NZ_CP010599.1"/>
</dbReference>
<dbReference type="PROSITE" id="PS50110">
    <property type="entry name" value="RESPONSE_REGULATORY"/>
    <property type="match status" value="1"/>
</dbReference>
<evidence type="ECO:0000259" key="7">
    <source>
        <dbReference type="PROSITE" id="PS50110"/>
    </source>
</evidence>
<sequence>MGRHVVLVEDEPNITEAIRFLLTRDGWQVDSHADGSDAVEVICTAKPDLVILDLMLPGKSGLEIIRELRDSGQLPDLPVLMLTARGQLRDREMAEQAGVTRFMTKPFSNNEVLTAVRDLHAQAAQNRAGLSEAGGAAADLAEQARQG</sequence>
<proteinExistence type="predicted"/>
<evidence type="ECO:0000256" key="3">
    <source>
        <dbReference type="ARBA" id="ARBA00023015"/>
    </source>
</evidence>
<dbReference type="Proteomes" id="UP000236447">
    <property type="component" value="Chromosome"/>
</dbReference>
<dbReference type="AlphaFoldDB" id="A0A135IID1"/>
<dbReference type="Gene3D" id="3.40.50.2300">
    <property type="match status" value="1"/>
</dbReference>
<keyword evidence="2" id="KW-0902">Two-component regulatory system</keyword>